<name>B1I283_DESAP</name>
<evidence type="ECO:0000256" key="7">
    <source>
        <dbReference type="ARBA" id="ARBA00023004"/>
    </source>
</evidence>
<keyword evidence="2" id="KW-0285">Flavoprotein</keyword>
<dbReference type="InterPro" id="IPR008333">
    <property type="entry name" value="Cbr1-like_FAD-bd_dom"/>
</dbReference>
<dbReference type="Pfam" id="PF00175">
    <property type="entry name" value="NAD_binding_1"/>
    <property type="match status" value="1"/>
</dbReference>
<proteinExistence type="predicted"/>
<dbReference type="GO" id="GO:0051537">
    <property type="term" value="F:2 iron, 2 sulfur cluster binding"/>
    <property type="evidence" value="ECO:0007669"/>
    <property type="project" value="UniProtKB-KW"/>
</dbReference>
<dbReference type="STRING" id="477974.Daud_0569"/>
<keyword evidence="5" id="KW-0274">FAD</keyword>
<dbReference type="SUPFAM" id="SSF63380">
    <property type="entry name" value="Riboflavin synthase domain-like"/>
    <property type="match status" value="1"/>
</dbReference>
<dbReference type="PANTHER" id="PTHR43513">
    <property type="entry name" value="DIHYDROOROTATE DEHYDROGENASE B (NAD(+)), ELECTRON TRANSFER SUBUNIT"/>
    <property type="match status" value="1"/>
</dbReference>
<evidence type="ECO:0000256" key="9">
    <source>
        <dbReference type="ARBA" id="ARBA00034078"/>
    </source>
</evidence>
<keyword evidence="8 10" id="KW-0411">Iron-sulfur</keyword>
<keyword evidence="1" id="KW-0813">Transport</keyword>
<comment type="cofactor">
    <cofactor evidence="10">
        <name>[2Fe-2S] cluster</name>
        <dbReference type="ChEBI" id="CHEBI:190135"/>
    </cofactor>
    <text evidence="10">Binds 1 [2Fe-2S] cluster per subunit.</text>
</comment>
<evidence type="ECO:0000256" key="2">
    <source>
        <dbReference type="ARBA" id="ARBA00022630"/>
    </source>
</evidence>
<dbReference type="eggNOG" id="COG0543">
    <property type="taxonomic scope" value="Bacteria"/>
</dbReference>
<comment type="cofactor">
    <cofactor evidence="9">
        <name>[2Fe-2S] cluster</name>
        <dbReference type="ChEBI" id="CHEBI:190135"/>
    </cofactor>
</comment>
<dbReference type="InterPro" id="IPR017938">
    <property type="entry name" value="Riboflavin_synthase-like_b-brl"/>
</dbReference>
<sequence>MSGERNPLLPYRATIQDIIPETSDVKTFRITLDNPRAAAGWRHEPGQLAMLSVFGVGEAMFSISSTPTRRDFLEFSIKRMGRLTRALHEMEAGGRIGVRGPYGNHFPYEKFQGKDLLFVGGGIGMAPLRSLIDFVLEAENRHRYGRVEILYGARSYDDLCFKSRLLDGWHKEPNTVVYSTIDRAEARWTGHVGFVPAYLEKVAPSPENKCAVLCGPPVMIRFVLEVLKKLGFADDQIYSTLELRMKCGVGKCGRCNIGAKLVCLDGPVFSMAEIGKLPPEF</sequence>
<feature type="domain" description="FAD-binding FR-type" evidence="11">
    <location>
        <begin position="8"/>
        <end position="108"/>
    </location>
</feature>
<dbReference type="PANTHER" id="PTHR43513:SF1">
    <property type="entry name" value="ANAEROBIC SULFITE REDUCTASE SUBUNIT B"/>
    <property type="match status" value="1"/>
</dbReference>
<dbReference type="InterPro" id="IPR012165">
    <property type="entry name" value="Cyt_c3_hydrogenase_gsu"/>
</dbReference>
<dbReference type="RefSeq" id="WP_012301699.1">
    <property type="nucleotide sequence ID" value="NC_010424.1"/>
</dbReference>
<dbReference type="HOGENOM" id="CLU_003827_1_1_9"/>
<keyword evidence="3 10" id="KW-0001">2Fe-2S</keyword>
<feature type="binding site" evidence="10">
    <location>
        <position position="252"/>
    </location>
    <ligand>
        <name>[2Fe-2S] cluster</name>
        <dbReference type="ChEBI" id="CHEBI:190135"/>
    </ligand>
</feature>
<dbReference type="EMBL" id="CP000860">
    <property type="protein sequence ID" value="ACA59110.1"/>
    <property type="molecule type" value="Genomic_DNA"/>
</dbReference>
<evidence type="ECO:0000256" key="5">
    <source>
        <dbReference type="ARBA" id="ARBA00022827"/>
    </source>
</evidence>
<evidence type="ECO:0000256" key="1">
    <source>
        <dbReference type="ARBA" id="ARBA00022448"/>
    </source>
</evidence>
<keyword evidence="4 10" id="KW-0479">Metal-binding</keyword>
<dbReference type="PIRSF" id="PIRSF006816">
    <property type="entry name" value="Cyc3_hyd_g"/>
    <property type="match status" value="1"/>
</dbReference>
<dbReference type="OrthoDB" id="9796486at2"/>
<evidence type="ECO:0000256" key="3">
    <source>
        <dbReference type="ARBA" id="ARBA00022714"/>
    </source>
</evidence>
<dbReference type="AlphaFoldDB" id="B1I283"/>
<reference evidence="13" key="1">
    <citation type="submission" date="2007-10" db="EMBL/GenBank/DDBJ databases">
        <title>Complete sequence of chromosome of Desulforudis audaxviator MP104C.</title>
        <authorList>
            <person name="Copeland A."/>
            <person name="Lucas S."/>
            <person name="Lapidus A."/>
            <person name="Barry K."/>
            <person name="Glavina del Rio T."/>
            <person name="Dalin E."/>
            <person name="Tice H."/>
            <person name="Bruce D."/>
            <person name="Pitluck S."/>
            <person name="Lowry S.R."/>
            <person name="Larimer F."/>
            <person name="Land M.L."/>
            <person name="Hauser L."/>
            <person name="Kyrpides N."/>
            <person name="Ivanova N.N."/>
            <person name="Richardson P."/>
        </authorList>
    </citation>
    <scope>NUCLEOTIDE SEQUENCE [LARGE SCALE GENOMIC DNA]</scope>
    <source>
        <strain evidence="13">MP104C</strain>
    </source>
</reference>
<evidence type="ECO:0000256" key="4">
    <source>
        <dbReference type="ARBA" id="ARBA00022723"/>
    </source>
</evidence>
<dbReference type="InterPro" id="IPR039261">
    <property type="entry name" value="FNR_nucleotide-bd"/>
</dbReference>
<dbReference type="PROSITE" id="PS51384">
    <property type="entry name" value="FAD_FR"/>
    <property type="match status" value="1"/>
</dbReference>
<dbReference type="Gene3D" id="2.40.30.10">
    <property type="entry name" value="Translation factors"/>
    <property type="match status" value="1"/>
</dbReference>
<dbReference type="PRINTS" id="PR00410">
    <property type="entry name" value="PHEHYDRXLASE"/>
</dbReference>
<evidence type="ECO:0000313" key="13">
    <source>
        <dbReference type="Proteomes" id="UP000008544"/>
    </source>
</evidence>
<dbReference type="Pfam" id="PF00970">
    <property type="entry name" value="FAD_binding_6"/>
    <property type="match status" value="1"/>
</dbReference>
<dbReference type="InterPro" id="IPR001433">
    <property type="entry name" value="OxRdtase_FAD/NAD-bd"/>
</dbReference>
<evidence type="ECO:0000256" key="6">
    <source>
        <dbReference type="ARBA" id="ARBA00022982"/>
    </source>
</evidence>
<evidence type="ECO:0000256" key="8">
    <source>
        <dbReference type="ARBA" id="ARBA00023014"/>
    </source>
</evidence>
<dbReference type="InterPro" id="IPR050353">
    <property type="entry name" value="PyrK_electron_transfer"/>
</dbReference>
<evidence type="ECO:0000259" key="11">
    <source>
        <dbReference type="PROSITE" id="PS51384"/>
    </source>
</evidence>
<dbReference type="GO" id="GO:0016491">
    <property type="term" value="F:oxidoreductase activity"/>
    <property type="evidence" value="ECO:0007669"/>
    <property type="project" value="InterPro"/>
</dbReference>
<feature type="binding site" evidence="10">
    <location>
        <position position="263"/>
    </location>
    <ligand>
        <name>[2Fe-2S] cluster</name>
        <dbReference type="ChEBI" id="CHEBI:190135"/>
    </ligand>
</feature>
<dbReference type="KEGG" id="dau:Daud_0569"/>
<evidence type="ECO:0000313" key="12">
    <source>
        <dbReference type="EMBL" id="ACA59110.1"/>
    </source>
</evidence>
<keyword evidence="7 10" id="KW-0408">Iron</keyword>
<evidence type="ECO:0000256" key="10">
    <source>
        <dbReference type="PIRSR" id="PIRSR006816-2"/>
    </source>
</evidence>
<feature type="binding site" evidence="10">
    <location>
        <position position="247"/>
    </location>
    <ligand>
        <name>[2Fe-2S] cluster</name>
        <dbReference type="ChEBI" id="CHEBI:190135"/>
    </ligand>
</feature>
<dbReference type="SUPFAM" id="SSF52343">
    <property type="entry name" value="Ferredoxin reductase-like, C-terminal NADP-linked domain"/>
    <property type="match status" value="1"/>
</dbReference>
<dbReference type="InterPro" id="IPR019480">
    <property type="entry name" value="Dihydroorotate_DH_Fe-S-bd"/>
</dbReference>
<dbReference type="GO" id="GO:0046872">
    <property type="term" value="F:metal ion binding"/>
    <property type="evidence" value="ECO:0007669"/>
    <property type="project" value="UniProtKB-KW"/>
</dbReference>
<dbReference type="GO" id="GO:0006221">
    <property type="term" value="P:pyrimidine nucleotide biosynthetic process"/>
    <property type="evidence" value="ECO:0007669"/>
    <property type="project" value="InterPro"/>
</dbReference>
<dbReference type="CDD" id="cd06221">
    <property type="entry name" value="sulfite_reductase_like"/>
    <property type="match status" value="1"/>
</dbReference>
<reference evidence="12 13" key="2">
    <citation type="journal article" date="2008" name="Science">
        <title>Environmental genomics reveals a single-species ecosystem deep within Earth.</title>
        <authorList>
            <person name="Chivian D."/>
            <person name="Brodie E.L."/>
            <person name="Alm E.J."/>
            <person name="Culley D.E."/>
            <person name="Dehal P.S."/>
            <person name="Desantis T.Z."/>
            <person name="Gihring T.M."/>
            <person name="Lapidus A."/>
            <person name="Lin L.H."/>
            <person name="Lowry S.R."/>
            <person name="Moser D.P."/>
            <person name="Richardson P.M."/>
            <person name="Southam G."/>
            <person name="Wanger G."/>
            <person name="Pratt L.M."/>
            <person name="Andersen G.L."/>
            <person name="Hazen T.C."/>
            <person name="Brockman F.J."/>
            <person name="Arkin A.P."/>
            <person name="Onstott T.C."/>
        </authorList>
    </citation>
    <scope>NUCLEOTIDE SEQUENCE [LARGE SCALE GENOMIC DNA]</scope>
    <source>
        <strain evidence="12 13">MP104C</strain>
    </source>
</reference>
<keyword evidence="6" id="KW-0249">Electron transport</keyword>
<gene>
    <name evidence="12" type="ordered locus">Daud_0569</name>
</gene>
<dbReference type="Proteomes" id="UP000008544">
    <property type="component" value="Chromosome"/>
</dbReference>
<keyword evidence="13" id="KW-1185">Reference proteome</keyword>
<dbReference type="InterPro" id="IPR037117">
    <property type="entry name" value="Dihydroorotate_DH_ele_sf"/>
</dbReference>
<dbReference type="InterPro" id="IPR017927">
    <property type="entry name" value="FAD-bd_FR_type"/>
</dbReference>
<protein>
    <submittedName>
        <fullName evidence="12">Oxidoreductase FAD/NAD(P)-binding domain protein</fullName>
    </submittedName>
</protein>
<dbReference type="GO" id="GO:0050660">
    <property type="term" value="F:flavin adenine dinucleotide binding"/>
    <property type="evidence" value="ECO:0007669"/>
    <property type="project" value="InterPro"/>
</dbReference>
<accession>B1I283</accession>
<dbReference type="Gene3D" id="2.10.240.10">
    <property type="entry name" value="Dihydroorotate dehydrogenase, electron transfer subunit"/>
    <property type="match status" value="1"/>
</dbReference>
<feature type="binding site" evidence="10">
    <location>
        <position position="255"/>
    </location>
    <ligand>
        <name>[2Fe-2S] cluster</name>
        <dbReference type="ChEBI" id="CHEBI:190135"/>
    </ligand>
</feature>
<dbReference type="Gene3D" id="3.40.50.80">
    <property type="entry name" value="Nucleotide-binding domain of ferredoxin-NADP reductase (FNR) module"/>
    <property type="match status" value="1"/>
</dbReference>
<organism evidence="12 13">
    <name type="scientific">Desulforudis audaxviator (strain MP104C)</name>
    <dbReference type="NCBI Taxonomy" id="477974"/>
    <lineage>
        <taxon>Bacteria</taxon>
        <taxon>Bacillati</taxon>
        <taxon>Bacillota</taxon>
        <taxon>Clostridia</taxon>
        <taxon>Thermoanaerobacterales</taxon>
        <taxon>Candidatus Desulforudaceae</taxon>
        <taxon>Candidatus Desulforudis</taxon>
    </lineage>
</organism>
<dbReference type="Pfam" id="PF10418">
    <property type="entry name" value="DHODB_Fe-S_bind"/>
    <property type="match status" value="1"/>
</dbReference>